<protein>
    <submittedName>
        <fullName evidence="2">Glutathione S-transferase</fullName>
    </submittedName>
</protein>
<dbReference type="PANTHER" id="PTHR43968:SF6">
    <property type="entry name" value="GLUTATHIONE S-TRANSFERASE OMEGA"/>
    <property type="match status" value="1"/>
</dbReference>
<dbReference type="CDD" id="cd03060">
    <property type="entry name" value="GST_N_Omega_like"/>
    <property type="match status" value="1"/>
</dbReference>
<dbReference type="Pfam" id="PF13417">
    <property type="entry name" value="GST_N_3"/>
    <property type="match status" value="1"/>
</dbReference>
<dbReference type="InterPro" id="IPR036249">
    <property type="entry name" value="Thioredoxin-like_sf"/>
</dbReference>
<dbReference type="Proteomes" id="UP000469159">
    <property type="component" value="Unassembled WGS sequence"/>
</dbReference>
<sequence length="212" mass="23457">MIPQPEPVLYSFRRCPYAMRARLALAVSGTRYELREVALKAKPAAMLEASPKGTVPVLVLPDGAVIDESIEIMRWALANCDPEGWLARNDAALIAANDGPFKHDLHRYKYPERHDADPLAHREHGLAFLGELDRRISAGGHLGGSAPGLADAAIMPFVRQFAAVDLEWFGAQPLPHLKAWLHRHTTSALFDGIMVRVAPWHTGDPPVFMPRH</sequence>
<dbReference type="GO" id="GO:0016740">
    <property type="term" value="F:transferase activity"/>
    <property type="evidence" value="ECO:0007669"/>
    <property type="project" value="UniProtKB-KW"/>
</dbReference>
<dbReference type="PANTHER" id="PTHR43968">
    <property type="match status" value="1"/>
</dbReference>
<evidence type="ECO:0000313" key="2">
    <source>
        <dbReference type="EMBL" id="MXP42019.1"/>
    </source>
</evidence>
<dbReference type="GO" id="GO:0005737">
    <property type="term" value="C:cytoplasm"/>
    <property type="evidence" value="ECO:0007669"/>
    <property type="project" value="TreeGrafter"/>
</dbReference>
<dbReference type="SFLD" id="SFLDS00019">
    <property type="entry name" value="Glutathione_Transferase_(cytos"/>
    <property type="match status" value="1"/>
</dbReference>
<organism evidence="2 3">
    <name type="scientific">Croceibacterium soli</name>
    <dbReference type="NCBI Taxonomy" id="1739690"/>
    <lineage>
        <taxon>Bacteria</taxon>
        <taxon>Pseudomonadati</taxon>
        <taxon>Pseudomonadota</taxon>
        <taxon>Alphaproteobacteria</taxon>
        <taxon>Sphingomonadales</taxon>
        <taxon>Erythrobacteraceae</taxon>
        <taxon>Croceibacterium</taxon>
    </lineage>
</organism>
<dbReference type="InterPro" id="IPR040079">
    <property type="entry name" value="Glutathione_S-Trfase"/>
</dbReference>
<dbReference type="InterPro" id="IPR050983">
    <property type="entry name" value="GST_Omega/HSP26"/>
</dbReference>
<dbReference type="InterPro" id="IPR004045">
    <property type="entry name" value="Glutathione_S-Trfase_N"/>
</dbReference>
<evidence type="ECO:0000313" key="3">
    <source>
        <dbReference type="Proteomes" id="UP000469159"/>
    </source>
</evidence>
<name>A0A6I4UW90_9SPHN</name>
<evidence type="ECO:0000259" key="1">
    <source>
        <dbReference type="PROSITE" id="PS50404"/>
    </source>
</evidence>
<dbReference type="SUPFAM" id="SSF52833">
    <property type="entry name" value="Thioredoxin-like"/>
    <property type="match status" value="1"/>
</dbReference>
<dbReference type="Gene3D" id="1.20.1050.10">
    <property type="match status" value="1"/>
</dbReference>
<keyword evidence="3" id="KW-1185">Reference proteome</keyword>
<dbReference type="OrthoDB" id="9813092at2"/>
<dbReference type="CDD" id="cd03196">
    <property type="entry name" value="GST_C_5"/>
    <property type="match status" value="1"/>
</dbReference>
<feature type="domain" description="GST N-terminal" evidence="1">
    <location>
        <begin position="5"/>
        <end position="84"/>
    </location>
</feature>
<keyword evidence="2" id="KW-0808">Transferase</keyword>
<proteinExistence type="predicted"/>
<dbReference type="EMBL" id="WTYK01000005">
    <property type="protein sequence ID" value="MXP42019.1"/>
    <property type="molecule type" value="Genomic_DNA"/>
</dbReference>
<gene>
    <name evidence="2" type="ORF">GRI75_10245</name>
</gene>
<dbReference type="InterPro" id="IPR036282">
    <property type="entry name" value="Glutathione-S-Trfase_C_sf"/>
</dbReference>
<accession>A0A6I4UW90</accession>
<dbReference type="Gene3D" id="3.40.30.10">
    <property type="entry name" value="Glutaredoxin"/>
    <property type="match status" value="1"/>
</dbReference>
<dbReference type="SUPFAM" id="SSF47616">
    <property type="entry name" value="GST C-terminal domain-like"/>
    <property type="match status" value="1"/>
</dbReference>
<dbReference type="Pfam" id="PF13410">
    <property type="entry name" value="GST_C_2"/>
    <property type="match status" value="1"/>
</dbReference>
<comment type="caution">
    <text evidence="2">The sequence shown here is derived from an EMBL/GenBank/DDBJ whole genome shotgun (WGS) entry which is preliminary data.</text>
</comment>
<dbReference type="PROSITE" id="PS50404">
    <property type="entry name" value="GST_NTER"/>
    <property type="match status" value="1"/>
</dbReference>
<dbReference type="AlphaFoldDB" id="A0A6I4UW90"/>
<reference evidence="2 3" key="1">
    <citation type="submission" date="2019-12" db="EMBL/GenBank/DDBJ databases">
        <title>Genomic-based taxomic classification of the family Erythrobacteraceae.</title>
        <authorList>
            <person name="Xu L."/>
        </authorList>
    </citation>
    <scope>NUCLEOTIDE SEQUENCE [LARGE SCALE GENOMIC DNA]</scope>
    <source>
        <strain evidence="2 3">MCCC 1K02066</strain>
    </source>
</reference>